<dbReference type="GO" id="GO:0045721">
    <property type="term" value="P:negative regulation of gluconeogenesis"/>
    <property type="evidence" value="ECO:0007669"/>
    <property type="project" value="TreeGrafter"/>
</dbReference>
<evidence type="ECO:0000256" key="2">
    <source>
        <dbReference type="SAM" id="MobiDB-lite"/>
    </source>
</evidence>
<feature type="compositionally biased region" description="Low complexity" evidence="2">
    <location>
        <begin position="420"/>
        <end position="431"/>
    </location>
</feature>
<gene>
    <name evidence="3" type="ORF">BXZ70DRAFT_272074</name>
</gene>
<organism evidence="3 4">
    <name type="scientific">Cristinia sonorae</name>
    <dbReference type="NCBI Taxonomy" id="1940300"/>
    <lineage>
        <taxon>Eukaryota</taxon>
        <taxon>Fungi</taxon>
        <taxon>Dikarya</taxon>
        <taxon>Basidiomycota</taxon>
        <taxon>Agaricomycotina</taxon>
        <taxon>Agaricomycetes</taxon>
        <taxon>Agaricomycetidae</taxon>
        <taxon>Agaricales</taxon>
        <taxon>Pleurotineae</taxon>
        <taxon>Stephanosporaceae</taxon>
        <taxon>Cristinia</taxon>
    </lineage>
</organism>
<dbReference type="GO" id="GO:0034657">
    <property type="term" value="C:GID complex"/>
    <property type="evidence" value="ECO:0007669"/>
    <property type="project" value="TreeGrafter"/>
</dbReference>
<dbReference type="OrthoDB" id="62at2759"/>
<dbReference type="Proteomes" id="UP000813824">
    <property type="component" value="Unassembled WGS sequence"/>
</dbReference>
<proteinExistence type="inferred from homology"/>
<feature type="region of interest" description="Disordered" evidence="2">
    <location>
        <begin position="1"/>
        <end position="20"/>
    </location>
</feature>
<dbReference type="EMBL" id="JAEVFJ010000002">
    <property type="protein sequence ID" value="KAH8107066.1"/>
    <property type="molecule type" value="Genomic_DNA"/>
</dbReference>
<dbReference type="GO" id="GO:0005773">
    <property type="term" value="C:vacuole"/>
    <property type="evidence" value="ECO:0007669"/>
    <property type="project" value="GOC"/>
</dbReference>
<dbReference type="GO" id="GO:0006623">
    <property type="term" value="P:protein targeting to vacuole"/>
    <property type="evidence" value="ECO:0007669"/>
    <property type="project" value="TreeGrafter"/>
</dbReference>
<evidence type="ECO:0000256" key="1">
    <source>
        <dbReference type="ARBA" id="ARBA00061469"/>
    </source>
</evidence>
<evidence type="ECO:0000313" key="3">
    <source>
        <dbReference type="EMBL" id="KAH8107066.1"/>
    </source>
</evidence>
<evidence type="ECO:0000313" key="4">
    <source>
        <dbReference type="Proteomes" id="UP000813824"/>
    </source>
</evidence>
<feature type="region of interest" description="Disordered" evidence="2">
    <location>
        <begin position="381"/>
        <end position="433"/>
    </location>
</feature>
<dbReference type="AlphaFoldDB" id="A0A8K0V088"/>
<reference evidence="3" key="1">
    <citation type="journal article" date="2021" name="New Phytol.">
        <title>Evolutionary innovations through gain and loss of genes in the ectomycorrhizal Boletales.</title>
        <authorList>
            <person name="Wu G."/>
            <person name="Miyauchi S."/>
            <person name="Morin E."/>
            <person name="Kuo A."/>
            <person name="Drula E."/>
            <person name="Varga T."/>
            <person name="Kohler A."/>
            <person name="Feng B."/>
            <person name="Cao Y."/>
            <person name="Lipzen A."/>
            <person name="Daum C."/>
            <person name="Hundley H."/>
            <person name="Pangilinan J."/>
            <person name="Johnson J."/>
            <person name="Barry K."/>
            <person name="LaButti K."/>
            <person name="Ng V."/>
            <person name="Ahrendt S."/>
            <person name="Min B."/>
            <person name="Choi I.G."/>
            <person name="Park H."/>
            <person name="Plett J.M."/>
            <person name="Magnuson J."/>
            <person name="Spatafora J.W."/>
            <person name="Nagy L.G."/>
            <person name="Henrissat B."/>
            <person name="Grigoriev I.V."/>
            <person name="Yang Z.L."/>
            <person name="Xu J."/>
            <person name="Martin F.M."/>
        </authorList>
    </citation>
    <scope>NUCLEOTIDE SEQUENCE</scope>
    <source>
        <strain evidence="3">KKN 215</strain>
    </source>
</reference>
<dbReference type="GO" id="GO:0043161">
    <property type="term" value="P:proteasome-mediated ubiquitin-dependent protein catabolic process"/>
    <property type="evidence" value="ECO:0007669"/>
    <property type="project" value="TreeGrafter"/>
</dbReference>
<accession>A0A8K0V088</accession>
<dbReference type="PANTHER" id="PTHR14534:SF3">
    <property type="entry name" value="GID COMPLEX SUBUNIT 4 HOMOLOG"/>
    <property type="match status" value="1"/>
</dbReference>
<name>A0A8K0V088_9AGAR</name>
<dbReference type="Pfam" id="PF09783">
    <property type="entry name" value="Vac_ImportDeg"/>
    <property type="match status" value="1"/>
</dbReference>
<comment type="caution">
    <text evidence="3">The sequence shown here is derived from an EMBL/GenBank/DDBJ whole genome shotgun (WGS) entry which is preliminary data.</text>
</comment>
<dbReference type="InterPro" id="IPR018618">
    <property type="entry name" value="GID4/10-like"/>
</dbReference>
<dbReference type="PANTHER" id="PTHR14534">
    <property type="entry name" value="VACUOLAR IMPORT AND DEGRADATION PROTEIN 24"/>
    <property type="match status" value="1"/>
</dbReference>
<comment type="similarity">
    <text evidence="1">Belongs to the GID4/VID24 family.</text>
</comment>
<dbReference type="GO" id="GO:0007039">
    <property type="term" value="P:protein catabolic process in the vacuole"/>
    <property type="evidence" value="ECO:0007669"/>
    <property type="project" value="TreeGrafter"/>
</dbReference>
<sequence>MPSESNTTTHDQHPQEQQQSQTKLCSSCHCPLSSDSSNTPFLVQDHQDINDTSIVCTPCRTRILSLITSSPLPPRDGFMFAEVERTLLRRAASLQDGDNEATSRLSVADNLPIHPSDELHINTDMLVEAPSQSIPSLSTAFESQNLHSRSPVPSSLSYSNPPTLIPPLFISTKPESTYTPVSPSRPPLTPSSTNISLASSSRYRPQDHPSIAPDPYVDITRLRVRSQGHHCLYPGATFQGTQRSGRNSYDVNVTIVDVDFSSSHLCGYLRIRGLTDDWPELTTYFDAEIIGTRYGFLTRNWGASEQEDMLHWARFPAFRHLRHELKKPQLTMKDADRGAVFMRWKEKFVVPDHRVQDINGASFAGFYYVCVDFNSQHTQASQQPPLLTSPEESDQPSLSPTAVAKPEASPRARRESVTPSSRRMGRSSSRSAALQTNVAKMSGFYFHQSSEPYQELDLNHVPERTSSCFEFR</sequence>
<protein>
    <submittedName>
        <fullName evidence="3">Vacuolar import and degradation protein-domain-containing protein</fullName>
    </submittedName>
</protein>
<keyword evidence="4" id="KW-1185">Reference proteome</keyword>